<dbReference type="KEGG" id="loi:92361511"/>
<evidence type="ECO:0000256" key="1">
    <source>
        <dbReference type="SAM" id="MobiDB-lite"/>
    </source>
</evidence>
<proteinExistence type="predicted"/>
<reference evidence="3" key="2">
    <citation type="journal article" date="2021" name="Sci. Data">
        <title>Chromosome-scale genome sequencing, assembly and annotation of six genomes from subfamily Leishmaniinae.</title>
        <authorList>
            <person name="Almutairi H."/>
            <person name="Urbaniak M.D."/>
            <person name="Bates M.D."/>
            <person name="Jariyapan N."/>
            <person name="Kwakye-Nuako G."/>
            <person name="Thomaz Soccol V."/>
            <person name="Al-Salem W.S."/>
            <person name="Dillon R.J."/>
            <person name="Bates P.A."/>
            <person name="Gatherer D."/>
        </authorList>
    </citation>
    <scope>NUCLEOTIDE SEQUENCE [LARGE SCALE GENOMIC DNA]</scope>
</reference>
<dbReference type="Proteomes" id="UP000674143">
    <property type="component" value="Unassembled WGS sequence"/>
</dbReference>
<sequence length="617" mass="66579">MPPPSSVSGRHGGSVRVASATAESVSAMPAMENMTLLQALAQPTRHRRRVQPRFEAFSLDGPDRTKYSLESHWPQYQGGDATAFDRDGPRQAGSRNRGEPASETAQLRTPRKSLRLANGVPLSPSAAGSDSYCTESRRVGPSRPSRTQERAAQSPPARLEAARRGSSSRHPPPPARRVAEEGLLSTLSGLIVAEEGCNDSVGYVAGSFDREAHSDSRCRTELPPPQRALGQPLEYSPSSLQGAENVKYRPCRNSAQIRRDRRYSEVGGAALLPRRSSASKADALSGDGGARLRSGHGGCGEAAVVEHQDEYEPSAVENHVDRSRSQRFQDALPAAAQCYRRLHVVGADGGVSGTVVNSAACEDGGAEWEDAFDEWDGDGDAAAAPACVRRLYRENDDVRMEAESGVHRVLDGADGEPPHRQRPPPASKEALPHPLQPASLPAEAPSCLPRRPRKPSTERIPPQAAHMAASQSPRPVEEGARQPSKRSGQKERSKRHNPRAFRNRTTYTWVSTNTTTSVILPHATVQLVPLSTFPNAEDVQPVEGCWAVAAPLSPPSPYALSSRSVSSYHQRRSQMEVLDDSAESPAKARNRAGNSLPHLPSRGRAEEVGVLRSMRAL</sequence>
<evidence type="ECO:0000313" key="3">
    <source>
        <dbReference type="Proteomes" id="UP000674143"/>
    </source>
</evidence>
<dbReference type="RefSeq" id="XP_067064391.1">
    <property type="nucleotide sequence ID" value="XM_067207577.1"/>
</dbReference>
<feature type="region of interest" description="Disordered" evidence="1">
    <location>
        <begin position="268"/>
        <end position="298"/>
    </location>
</feature>
<gene>
    <name evidence="2" type="ORF">LSCM4_05643</name>
</gene>
<name>A0A836HE02_9TRYP</name>
<dbReference type="EMBL" id="JAFHLR010000016">
    <property type="protein sequence ID" value="KAG5482385.1"/>
    <property type="molecule type" value="Genomic_DNA"/>
</dbReference>
<feature type="region of interest" description="Disordered" evidence="1">
    <location>
        <begin position="407"/>
        <end position="505"/>
    </location>
</feature>
<feature type="region of interest" description="Disordered" evidence="1">
    <location>
        <begin position="1"/>
        <end position="21"/>
    </location>
</feature>
<evidence type="ECO:0000313" key="2">
    <source>
        <dbReference type="EMBL" id="KAG5482385.1"/>
    </source>
</evidence>
<comment type="caution">
    <text evidence="2">The sequence shown here is derived from an EMBL/GenBank/DDBJ whole genome shotgun (WGS) entry which is preliminary data.</text>
</comment>
<accession>A0A836HE02</accession>
<organism evidence="2 3">
    <name type="scientific">Leishmania orientalis</name>
    <dbReference type="NCBI Taxonomy" id="2249476"/>
    <lineage>
        <taxon>Eukaryota</taxon>
        <taxon>Discoba</taxon>
        <taxon>Euglenozoa</taxon>
        <taxon>Kinetoplastea</taxon>
        <taxon>Metakinetoplastina</taxon>
        <taxon>Trypanosomatida</taxon>
        <taxon>Trypanosomatidae</taxon>
        <taxon>Leishmaniinae</taxon>
        <taxon>Leishmania</taxon>
    </lineage>
</organism>
<reference evidence="3" key="1">
    <citation type="journal article" date="2021" name="Microbiol. Resour. Announc.">
        <title>LGAAP: Leishmaniinae Genome Assembly and Annotation Pipeline.</title>
        <authorList>
            <person name="Almutairi H."/>
            <person name="Urbaniak M.D."/>
            <person name="Bates M.D."/>
            <person name="Jariyapan N."/>
            <person name="Kwakye-Nuako G."/>
            <person name="Thomaz-Soccol V."/>
            <person name="Al-Salem W.S."/>
            <person name="Dillon R.J."/>
            <person name="Bates P.A."/>
            <person name="Gatherer D."/>
        </authorList>
    </citation>
    <scope>NUCLEOTIDE SEQUENCE [LARGE SCALE GENOMIC DNA]</scope>
</reference>
<keyword evidence="3" id="KW-1185">Reference proteome</keyword>
<protein>
    <submittedName>
        <fullName evidence="2">Uncharacterized protein</fullName>
    </submittedName>
</protein>
<dbReference type="AlphaFoldDB" id="A0A836HE02"/>
<feature type="region of interest" description="Disordered" evidence="1">
    <location>
        <begin position="42"/>
        <end position="176"/>
    </location>
</feature>
<dbReference type="GeneID" id="92361511"/>
<feature type="compositionally biased region" description="Basic and acidic residues" evidence="1">
    <location>
        <begin position="407"/>
        <end position="419"/>
    </location>
</feature>
<feature type="compositionally biased region" description="Low complexity" evidence="1">
    <location>
        <begin position="1"/>
        <end position="17"/>
    </location>
</feature>
<feature type="compositionally biased region" description="Basic residues" evidence="1">
    <location>
        <begin position="492"/>
        <end position="502"/>
    </location>
</feature>
<feature type="region of interest" description="Disordered" evidence="1">
    <location>
        <begin position="557"/>
        <end position="617"/>
    </location>
</feature>